<protein>
    <submittedName>
        <fullName evidence="1">Uncharacterized protein</fullName>
    </submittedName>
</protein>
<reference evidence="1" key="1">
    <citation type="submission" date="2020-11" db="EMBL/GenBank/DDBJ databases">
        <title>Nocardia NEAU-351.nov., a novel actinomycete isolated from the cow dung.</title>
        <authorList>
            <person name="Zhang X."/>
        </authorList>
    </citation>
    <scope>NUCLEOTIDE SEQUENCE</scope>
    <source>
        <strain evidence="1">NEAU-351</strain>
    </source>
</reference>
<evidence type="ECO:0000313" key="1">
    <source>
        <dbReference type="EMBL" id="MBH0776330.1"/>
    </source>
</evidence>
<evidence type="ECO:0000313" key="2">
    <source>
        <dbReference type="Proteomes" id="UP000655751"/>
    </source>
</evidence>
<gene>
    <name evidence="1" type="ORF">IT779_08545</name>
</gene>
<comment type="caution">
    <text evidence="1">The sequence shown here is derived from an EMBL/GenBank/DDBJ whole genome shotgun (WGS) entry which is preliminary data.</text>
</comment>
<dbReference type="EMBL" id="JADMLG010000003">
    <property type="protein sequence ID" value="MBH0776330.1"/>
    <property type="molecule type" value="Genomic_DNA"/>
</dbReference>
<proteinExistence type="predicted"/>
<keyword evidence="2" id="KW-1185">Reference proteome</keyword>
<sequence>MSDPHVADKELHVRIWLEGTPFDYVTTAVVLHNLLLDWKRKRWCAIEVVSTDRPVRGKLPRLPCERLFSGP</sequence>
<organism evidence="1 2">
    <name type="scientific">Nocardia bovistercoris</name>
    <dbReference type="NCBI Taxonomy" id="2785916"/>
    <lineage>
        <taxon>Bacteria</taxon>
        <taxon>Bacillati</taxon>
        <taxon>Actinomycetota</taxon>
        <taxon>Actinomycetes</taxon>
        <taxon>Mycobacteriales</taxon>
        <taxon>Nocardiaceae</taxon>
        <taxon>Nocardia</taxon>
    </lineage>
</organism>
<name>A0A931MZN1_9NOCA</name>
<dbReference type="AlphaFoldDB" id="A0A931MZN1"/>
<dbReference type="Proteomes" id="UP000655751">
    <property type="component" value="Unassembled WGS sequence"/>
</dbReference>
<accession>A0A931MZN1</accession>
<dbReference type="RefSeq" id="WP_196148679.1">
    <property type="nucleotide sequence ID" value="NZ_JADMLG010000003.1"/>
</dbReference>